<evidence type="ECO:0000313" key="1">
    <source>
        <dbReference type="EMBL" id="SVA35974.1"/>
    </source>
</evidence>
<dbReference type="Gene3D" id="2.40.160.60">
    <property type="entry name" value="Outer membrane protein transport protein (OMPP1/FadL/TodX)"/>
    <property type="match status" value="1"/>
</dbReference>
<evidence type="ECO:0008006" key="2">
    <source>
        <dbReference type="Google" id="ProtNLM"/>
    </source>
</evidence>
<dbReference type="EMBL" id="UINC01007987">
    <property type="protein sequence ID" value="SVA35974.1"/>
    <property type="molecule type" value="Genomic_DNA"/>
</dbReference>
<name>A0A381V705_9ZZZZ</name>
<reference evidence="1" key="1">
    <citation type="submission" date="2018-05" db="EMBL/GenBank/DDBJ databases">
        <authorList>
            <person name="Lanie J.A."/>
            <person name="Ng W.-L."/>
            <person name="Kazmierczak K.M."/>
            <person name="Andrzejewski T.M."/>
            <person name="Davidsen T.M."/>
            <person name="Wayne K.J."/>
            <person name="Tettelin H."/>
            <person name="Glass J.I."/>
            <person name="Rusch D."/>
            <person name="Podicherti R."/>
            <person name="Tsui H.-C.T."/>
            <person name="Winkler M.E."/>
        </authorList>
    </citation>
    <scope>NUCLEOTIDE SEQUENCE</scope>
</reference>
<gene>
    <name evidence="1" type="ORF">METZ01_LOCUS88828</name>
</gene>
<proteinExistence type="predicted"/>
<dbReference type="AlphaFoldDB" id="A0A381V705"/>
<organism evidence="1">
    <name type="scientific">marine metagenome</name>
    <dbReference type="NCBI Taxonomy" id="408172"/>
    <lineage>
        <taxon>unclassified sequences</taxon>
        <taxon>metagenomes</taxon>
        <taxon>ecological metagenomes</taxon>
    </lineage>
</organism>
<accession>A0A381V705</accession>
<sequence length="295" mass="31845">MRSIKIYLLLSIFSGLIAQVASEHLYYGASSLSMAGSDIAIPKSSWSMFVNPAGIAEQKTLSLVASSESLFGQDYFSHSLFGVQFRVPKAGSFGLSIEDFSVDYSGNSLSRETAVGFHQGIMLRSDRNSTLSFGYGIKSYTVDYGSSAGVSGDGSDGIELGSQSSWGVDIGLLASLAERVRFGARAFNINSPTLGDANSAVRLPQRAQVGIAFSPYDLVWTTAALTKSSGHPTHFHGGMSYNIVDNVFLRAGVMTNPNRFATGFEFIVKKIRINYGFMTHPVLPLSHQFSIEVNR</sequence>
<protein>
    <recommendedName>
        <fullName evidence="2">DUF5723 domain-containing protein</fullName>
    </recommendedName>
</protein>
<dbReference type="SUPFAM" id="SSF56935">
    <property type="entry name" value="Porins"/>
    <property type="match status" value="1"/>
</dbReference>